<dbReference type="EMBL" id="MU117961">
    <property type="protein sequence ID" value="KAF9654433.1"/>
    <property type="molecule type" value="Genomic_DNA"/>
</dbReference>
<accession>A0ACB6ZY80</accession>
<reference evidence="1" key="2">
    <citation type="journal article" date="2020" name="Nat. Commun.">
        <title>Large-scale genome sequencing of mycorrhizal fungi provides insights into the early evolution of symbiotic traits.</title>
        <authorList>
            <person name="Miyauchi S."/>
            <person name="Kiss E."/>
            <person name="Kuo A."/>
            <person name="Drula E."/>
            <person name="Kohler A."/>
            <person name="Sanchez-Garcia M."/>
            <person name="Morin E."/>
            <person name="Andreopoulos B."/>
            <person name="Barry K.W."/>
            <person name="Bonito G."/>
            <person name="Buee M."/>
            <person name="Carver A."/>
            <person name="Chen C."/>
            <person name="Cichocki N."/>
            <person name="Clum A."/>
            <person name="Culley D."/>
            <person name="Crous P.W."/>
            <person name="Fauchery L."/>
            <person name="Girlanda M."/>
            <person name="Hayes R.D."/>
            <person name="Keri Z."/>
            <person name="LaButti K."/>
            <person name="Lipzen A."/>
            <person name="Lombard V."/>
            <person name="Magnuson J."/>
            <person name="Maillard F."/>
            <person name="Murat C."/>
            <person name="Nolan M."/>
            <person name="Ohm R.A."/>
            <person name="Pangilinan J."/>
            <person name="Pereira M.F."/>
            <person name="Perotto S."/>
            <person name="Peter M."/>
            <person name="Pfister S."/>
            <person name="Riley R."/>
            <person name="Sitrit Y."/>
            <person name="Stielow J.B."/>
            <person name="Szollosi G."/>
            <person name="Zifcakova L."/>
            <person name="Stursova M."/>
            <person name="Spatafora J.W."/>
            <person name="Tedersoo L."/>
            <person name="Vaario L.M."/>
            <person name="Yamada A."/>
            <person name="Yan M."/>
            <person name="Wang P."/>
            <person name="Xu J."/>
            <person name="Bruns T."/>
            <person name="Baldrian P."/>
            <person name="Vilgalys R."/>
            <person name="Dunand C."/>
            <person name="Henrissat B."/>
            <person name="Grigoriev I.V."/>
            <person name="Hibbett D."/>
            <person name="Nagy L.G."/>
            <person name="Martin F.M."/>
        </authorList>
    </citation>
    <scope>NUCLEOTIDE SEQUENCE</scope>
    <source>
        <strain evidence="1">P2</strain>
    </source>
</reference>
<comment type="caution">
    <text evidence="1">The sequence shown here is derived from an EMBL/GenBank/DDBJ whole genome shotgun (WGS) entry which is preliminary data.</text>
</comment>
<evidence type="ECO:0000313" key="2">
    <source>
        <dbReference type="Proteomes" id="UP000886501"/>
    </source>
</evidence>
<gene>
    <name evidence="1" type="ORF">BDM02DRAFT_3085592</name>
</gene>
<keyword evidence="2" id="KW-1185">Reference proteome</keyword>
<reference evidence="1" key="1">
    <citation type="submission" date="2019-10" db="EMBL/GenBank/DDBJ databases">
        <authorList>
            <consortium name="DOE Joint Genome Institute"/>
            <person name="Kuo A."/>
            <person name="Miyauchi S."/>
            <person name="Kiss E."/>
            <person name="Drula E."/>
            <person name="Kohler A."/>
            <person name="Sanchez-Garcia M."/>
            <person name="Andreopoulos B."/>
            <person name="Barry K.W."/>
            <person name="Bonito G."/>
            <person name="Buee M."/>
            <person name="Carver A."/>
            <person name="Chen C."/>
            <person name="Cichocki N."/>
            <person name="Clum A."/>
            <person name="Culley D."/>
            <person name="Crous P.W."/>
            <person name="Fauchery L."/>
            <person name="Girlanda M."/>
            <person name="Hayes R."/>
            <person name="Keri Z."/>
            <person name="Labutti K."/>
            <person name="Lipzen A."/>
            <person name="Lombard V."/>
            <person name="Magnuson J."/>
            <person name="Maillard F."/>
            <person name="Morin E."/>
            <person name="Murat C."/>
            <person name="Nolan M."/>
            <person name="Ohm R."/>
            <person name="Pangilinan J."/>
            <person name="Pereira M."/>
            <person name="Perotto S."/>
            <person name="Peter M."/>
            <person name="Riley R."/>
            <person name="Sitrit Y."/>
            <person name="Stielow B."/>
            <person name="Szollosi G."/>
            <person name="Zifcakova L."/>
            <person name="Stursova M."/>
            <person name="Spatafora J.W."/>
            <person name="Tedersoo L."/>
            <person name="Vaario L.-M."/>
            <person name="Yamada A."/>
            <person name="Yan M."/>
            <person name="Wang P."/>
            <person name="Xu J."/>
            <person name="Bruns T."/>
            <person name="Baldrian P."/>
            <person name="Vilgalys R."/>
            <person name="Henrissat B."/>
            <person name="Grigoriev I.V."/>
            <person name="Hibbett D."/>
            <person name="Nagy L.G."/>
            <person name="Martin F.M."/>
        </authorList>
    </citation>
    <scope>NUCLEOTIDE SEQUENCE</scope>
    <source>
        <strain evidence="1">P2</strain>
    </source>
</reference>
<proteinExistence type="predicted"/>
<protein>
    <submittedName>
        <fullName evidence="1">Adaptor protein complex AP-3 delta subunit</fullName>
    </submittedName>
</protein>
<organism evidence="1 2">
    <name type="scientific">Thelephora ganbajun</name>
    <name type="common">Ganba fungus</name>
    <dbReference type="NCBI Taxonomy" id="370292"/>
    <lineage>
        <taxon>Eukaryota</taxon>
        <taxon>Fungi</taxon>
        <taxon>Dikarya</taxon>
        <taxon>Basidiomycota</taxon>
        <taxon>Agaricomycotina</taxon>
        <taxon>Agaricomycetes</taxon>
        <taxon>Thelephorales</taxon>
        <taxon>Thelephoraceae</taxon>
        <taxon>Thelephora</taxon>
    </lineage>
</organism>
<name>A0ACB6ZY80_THEGA</name>
<dbReference type="Proteomes" id="UP000886501">
    <property type="component" value="Unassembled WGS sequence"/>
</dbReference>
<sequence length="905" mass="101210">MWERTLQDLIRGLRANKKDEATFINKAVDEIREEIKNKDMELKAGAIMKLTYLDMLGYDMSWASFHVVEVMSSSKFHLKCVGYLAASQSFSKDTDVLMLTTNLLKKDLSGTSLDISVTLNGLCQFITPDLARDLHPEIIAMLNHSRPVIRKRAVVALYKIIVSYPDVVSVALPPERLRSRHAIYSGFYKLTDRRLGVVSATMNVLCELVRQSPTDYLILAPQLFHLLTTSSNNWLLIKVIKLFGALTPHEPRLVHKLQKPIKDLITTTPAISLLYECVHTCIVGGMLQPHSGDTLARTCVTKLATFLQDPDQNLKYIALLALVKIVPSHPHLVREYQKVILSSIDDQDMSIRMRALDLVSAMVDEDNLQSITQQLLSHLARPDSIAAVPTAVHSLSQRAHLPHGVQTSSVLAGTCAYRLTLAQRILSICSRDTYANVTDFEWYLSVLVDLAYVASVDVGLQIRDQLVDIVGRVKAARRYAVKLMVKLLNDDTFLLNSSDEGSCAEVLWAAAWICGEYCGELAEPQKLLPVLLQPAVSKLHPETAAVYVHAATKVFAFWAVETAKRWDNDDLPKVKRQVDYVVERLQEFATDPNIEVQERAANSLGLFAFINADLSQFRPRPAESYAFAGDSDGFKSGITEPEFPKSLYLIRPLVSAYPLNPVASAAQANVPMPEGLDLDKWIVPPPKDVLPTRVTEEERGRKPKKKKGKQKEANGKIKGKPTNDLLQEDALTPAPETEEETAERERKRLERIERLKDDPYYLFDKKEIEKPTASTSLDVDLIPIVHLDDLMPIAPAPVQPEIILREDSPSSPHQKRQFVVDREGEMPTFVKPLTFPTSQTAFPNPNEFRQSMSSTPVSVSSFPVYDAGDDEIPRSRSLDPIKVTRSKKKGTTGKKRTSKPEVVAS</sequence>
<evidence type="ECO:0000313" key="1">
    <source>
        <dbReference type="EMBL" id="KAF9654433.1"/>
    </source>
</evidence>